<proteinExistence type="predicted"/>
<keyword evidence="2" id="KW-0804">Transcription</keyword>
<dbReference type="GO" id="GO:0043565">
    <property type="term" value="F:sequence-specific DNA binding"/>
    <property type="evidence" value="ECO:0007669"/>
    <property type="project" value="InterPro"/>
</dbReference>
<dbReference type="PANTHER" id="PTHR43436">
    <property type="entry name" value="ARAC-FAMILY TRANSCRIPTIONAL REGULATOR"/>
    <property type="match status" value="1"/>
</dbReference>
<keyword evidence="5" id="KW-1185">Reference proteome</keyword>
<dbReference type="InterPro" id="IPR018060">
    <property type="entry name" value="HTH_AraC"/>
</dbReference>
<reference evidence="5" key="1">
    <citation type="submission" date="2016-09" db="EMBL/GenBank/DDBJ databases">
        <authorList>
            <person name="Greninger A.L."/>
            <person name="Jerome K.R."/>
            <person name="Mcnair B."/>
            <person name="Wallis C."/>
            <person name="Fang F."/>
        </authorList>
    </citation>
    <scope>NUCLEOTIDE SEQUENCE [LARGE SCALE GENOMIC DNA]</scope>
    <source>
        <strain evidence="5">M6</strain>
    </source>
</reference>
<sequence>MTVDAAGPLPQTCRPSVWLWPGLALYAGPSLNLAPHSGSVWCLAVGIGGPLSVTVEGADPVRAPSVLIPPRFTHHLACHGDGLVSCYLEPASSRAECCRAKVGARRGDIGVGHVEAHRLQFTPDDDDSASHWLDIAAPVADRHLDPRITLAVNRIRADPADRVSARELAASVGLSESRFLHLFRAEVGTTLRRYRLWARLLRAGAAIADGHNLTDAGMQAGFASPSHLSDRFKSTFGLTASALLDSGAAVRVPKTWRADAN</sequence>
<dbReference type="SMART" id="SM00342">
    <property type="entry name" value="HTH_ARAC"/>
    <property type="match status" value="1"/>
</dbReference>
<dbReference type="EMBL" id="MIHA01000033">
    <property type="protein sequence ID" value="ODQ86146.1"/>
    <property type="molecule type" value="Genomic_DNA"/>
</dbReference>
<evidence type="ECO:0000256" key="2">
    <source>
        <dbReference type="ARBA" id="ARBA00023163"/>
    </source>
</evidence>
<evidence type="ECO:0000313" key="5">
    <source>
        <dbReference type="Proteomes" id="UP000094053"/>
    </source>
</evidence>
<evidence type="ECO:0000256" key="1">
    <source>
        <dbReference type="ARBA" id="ARBA00023015"/>
    </source>
</evidence>
<dbReference type="SUPFAM" id="SSF46689">
    <property type="entry name" value="Homeodomain-like"/>
    <property type="match status" value="1"/>
</dbReference>
<evidence type="ECO:0000313" key="4">
    <source>
        <dbReference type="EMBL" id="ODQ86146.1"/>
    </source>
</evidence>
<accession>A0A1E3R871</accession>
<dbReference type="GO" id="GO:0003700">
    <property type="term" value="F:DNA-binding transcription factor activity"/>
    <property type="evidence" value="ECO:0007669"/>
    <property type="project" value="InterPro"/>
</dbReference>
<dbReference type="Proteomes" id="UP000094053">
    <property type="component" value="Unassembled WGS sequence"/>
</dbReference>
<evidence type="ECO:0000259" key="3">
    <source>
        <dbReference type="PROSITE" id="PS01124"/>
    </source>
</evidence>
<dbReference type="Gene3D" id="1.10.10.60">
    <property type="entry name" value="Homeodomain-like"/>
    <property type="match status" value="1"/>
</dbReference>
<comment type="caution">
    <text evidence="4">The sequence shown here is derived from an EMBL/GenBank/DDBJ whole genome shotgun (WGS) entry which is preliminary data.</text>
</comment>
<keyword evidence="1" id="KW-0805">Transcription regulation</keyword>
<dbReference type="InterPro" id="IPR009057">
    <property type="entry name" value="Homeodomain-like_sf"/>
</dbReference>
<gene>
    <name evidence="4" type="ORF">BHQ18_27365</name>
</gene>
<dbReference type="RefSeq" id="WP_069416792.1">
    <property type="nucleotide sequence ID" value="NZ_JACKUL010000020.1"/>
</dbReference>
<dbReference type="AlphaFoldDB" id="A0A1E3R871"/>
<dbReference type="PROSITE" id="PS01124">
    <property type="entry name" value="HTH_ARAC_FAMILY_2"/>
    <property type="match status" value="1"/>
</dbReference>
<organism evidence="4 5">
    <name type="scientific">Mycolicibacterium flavescens</name>
    <name type="common">Mycobacterium flavescens</name>
    <dbReference type="NCBI Taxonomy" id="1776"/>
    <lineage>
        <taxon>Bacteria</taxon>
        <taxon>Bacillati</taxon>
        <taxon>Actinomycetota</taxon>
        <taxon>Actinomycetes</taxon>
        <taxon>Mycobacteriales</taxon>
        <taxon>Mycobacteriaceae</taxon>
        <taxon>Mycolicibacterium</taxon>
    </lineage>
</organism>
<protein>
    <submittedName>
        <fullName evidence="4">Transcriptional regulator</fullName>
    </submittedName>
</protein>
<dbReference type="STRING" id="1776.BHQ18_27365"/>
<feature type="domain" description="HTH araC/xylS-type" evidence="3">
    <location>
        <begin position="149"/>
        <end position="246"/>
    </location>
</feature>
<name>A0A1E3R871_MYCFV</name>
<dbReference type="Pfam" id="PF12833">
    <property type="entry name" value="HTH_18"/>
    <property type="match status" value="1"/>
</dbReference>
<dbReference type="PANTHER" id="PTHR43436:SF1">
    <property type="entry name" value="TRANSCRIPTIONAL REGULATORY PROTEIN"/>
    <property type="match status" value="1"/>
</dbReference>
<dbReference type="OrthoDB" id="5295226at2"/>